<sequence length="1504" mass="175993">MNQHYIQKQKEFQDAQKLTQQEIYELQERQKYEAIYSPRTSLKRKRDEEANLLSEILLKLDPFTLSILKNDFEAAGGELKVNEFVIMMRHHLSDWRQDLTNREQKLNICLSNFFEQVDMNLNGLLAWDELSNFVMGKSVSLNNKRKDVVKQYTKQDVDINYKVKSSIIKKVIYISDIDKVAFFEEGSCIVQILNHIDGTIVPKPLKIEPDDYLINSTSIKKDNQDFYYIDEKIIQIKMVTHILDIIYISDVKHKCLMVSTTDKFVRAYKILNGGFVPLTEIRNNTFVKEQMLFKHEVNCMSWDDSREILFCGELDGSIELWNLNKLYLDKEEQGEKLKKKGDTNNFFQFQKNIILQGGHNDIITSLICLPKLQFMVSGGLDCKINLWDTIENKIKFTFKGHTRGITSLAFDPATILLFSAGFDHWIGVWNPYTEHMVYKISDFRNSLQHIIVIEGSNQLISLDIKGNVKVRDIQKFKERQNFSIQQDEHGFNFNPVYFTCIKSTSLKLIFCGQSIAAYNYDYGFNPNVCDDLKPLCCIMNTRQIKFYTPAGPRLKVWCGLTGEVDKIFLDMSQEYSEITAFCLDSFEKRMIIGDKKGYVNSFNCENGAKIKSHPKHSAPVIFIKDCLELGVVVTVSSDNIINIVSNHYDDDKDSLLRSIKLLDHYITCIDIYIEYNSIVLGFYTGQVGFFDMNSGKFLGQYSDKLSNHQVTDIMSLPDMPFVVSSCQNGQIQFISGPPLFYKFQVVESFQNIDQELFNKDSELEDVGVSKIKYCKENQQLFVADFKGYLKCYDISKIISNLSENIEQLKLNSKLKEDKHTFYKSMREYFQFNVQTEPTAIWNTKATSEQITFLEYNDVYKLLFACISDKNVMIFDSVKGQYIDSLRQNEDSLIQIPIGYRKKNTIELYDHSLKIRIDRTKEEDEQIERQKKLDYLTQMKKKMKQQQKLELQSNMSQLNSSFNQSYYDSELQSPRDDKSILSSSKGMQSTSGGPNNIFQMQGSYENKDEQNDAEMQLDDQNKNIFLTNNDRKSRQFDQVIEEADSSRSIQEEQENDIDSENTKDPKNEAHNLLDDRNVYLQYPECEFNAFYFWKLVKKEPYASQKSKPQWKLELDIKAYYEKYLEDMKKVEQSINELEKKTKIIQIQNQKFKIMRFEVDLSKFDPQHHFQPKVAANQKEEDLDADEESIDAKTIAMNYQKKLIQNQEKKDQEQRVKINYNQIWENLSKNKTNSRFYDSRHYLQLVKNKPNLTKEQEDKILEVYQALKGIEQIDQVEEDKKDKKSKTTIKENTKKAEILNNTQQTRDSIKSLKQQKEIKKGQLDQQILQGKRGLLKLKKEQSEPQVNPESKTKTDQEIDSQKRNSTINSSRKSQRLSKLAIENQQDLIDEFPNKQDMKDDLNSTISQHDENKNEQEQALLFMNSKNEKIQNYLKLLEEQKQQNLLLFGSENPTKILKSQQTKQEIQVNHTHQHSVTQMIAQAFNQDNSKELDLDQMVKRITEKFNK</sequence>
<keyword evidence="3" id="KW-0175">Coiled coil</keyword>
<feature type="region of interest" description="Disordered" evidence="4">
    <location>
        <begin position="965"/>
        <end position="1000"/>
    </location>
</feature>
<feature type="region of interest" description="Disordered" evidence="4">
    <location>
        <begin position="1334"/>
        <end position="1374"/>
    </location>
</feature>
<feature type="repeat" description="WD" evidence="2">
    <location>
        <begin position="398"/>
        <end position="439"/>
    </location>
</feature>
<evidence type="ECO:0000256" key="4">
    <source>
        <dbReference type="SAM" id="MobiDB-lite"/>
    </source>
</evidence>
<dbReference type="OrthoDB" id="445034at2759"/>
<dbReference type="Pfam" id="PF00400">
    <property type="entry name" value="WD40"/>
    <property type="match status" value="3"/>
</dbReference>
<feature type="compositionally biased region" description="Basic and acidic residues" evidence="4">
    <location>
        <begin position="1348"/>
        <end position="1360"/>
    </location>
</feature>
<dbReference type="InParanoid" id="Q22N56"/>
<dbReference type="HOGENOM" id="CLU_248555_0_0_1"/>
<feature type="compositionally biased region" description="Polar residues" evidence="4">
    <location>
        <begin position="979"/>
        <end position="1000"/>
    </location>
</feature>
<accession>Q22N56</accession>
<dbReference type="OMA" id="TEICEID"/>
<dbReference type="InterPro" id="IPR001680">
    <property type="entry name" value="WD40_rpt"/>
</dbReference>
<dbReference type="RefSeq" id="XP_001007174.1">
    <property type="nucleotide sequence ID" value="XM_001007174.1"/>
</dbReference>
<feature type="repeat" description="WD" evidence="2">
    <location>
        <begin position="297"/>
        <end position="324"/>
    </location>
</feature>
<dbReference type="InterPro" id="IPR051242">
    <property type="entry name" value="WD-EF-hand_domain"/>
</dbReference>
<name>Q22N56_TETTS</name>
<dbReference type="PANTHER" id="PTHR44324:SF4">
    <property type="entry name" value="WD40 REPEAT DOMAIN 95"/>
    <property type="match status" value="1"/>
</dbReference>
<proteinExistence type="predicted"/>
<dbReference type="GeneID" id="7829079"/>
<evidence type="ECO:0000256" key="2">
    <source>
        <dbReference type="PROSITE-ProRule" id="PRU00221"/>
    </source>
</evidence>
<feature type="repeat" description="WD" evidence="2">
    <location>
        <begin position="356"/>
        <end position="397"/>
    </location>
</feature>
<dbReference type="EMBL" id="GG662857">
    <property type="protein sequence ID" value="EAR86929.1"/>
    <property type="molecule type" value="Genomic_DNA"/>
</dbReference>
<dbReference type="PANTHER" id="PTHR44324">
    <property type="entry name" value="WD40 REPEAT DOMAIN 95"/>
    <property type="match status" value="1"/>
</dbReference>
<dbReference type="STRING" id="312017.Q22N56"/>
<evidence type="ECO:0000313" key="5">
    <source>
        <dbReference type="EMBL" id="EAR86929.1"/>
    </source>
</evidence>
<evidence type="ECO:0000256" key="1">
    <source>
        <dbReference type="ARBA" id="ARBA00022737"/>
    </source>
</evidence>
<feature type="region of interest" description="Disordered" evidence="4">
    <location>
        <begin position="1040"/>
        <end position="1068"/>
    </location>
</feature>
<dbReference type="SUPFAM" id="SSF50978">
    <property type="entry name" value="WD40 repeat-like"/>
    <property type="match status" value="2"/>
</dbReference>
<dbReference type="Gene3D" id="2.130.10.10">
    <property type="entry name" value="YVTN repeat-like/Quinoprotein amine dehydrogenase"/>
    <property type="match status" value="2"/>
</dbReference>
<feature type="coiled-coil region" evidence="3">
    <location>
        <begin position="1396"/>
        <end position="1440"/>
    </location>
</feature>
<evidence type="ECO:0000256" key="3">
    <source>
        <dbReference type="SAM" id="Coils"/>
    </source>
</evidence>
<reference evidence="6" key="1">
    <citation type="journal article" date="2006" name="PLoS Biol.">
        <title>Macronuclear genome sequence of the ciliate Tetrahymena thermophila, a model eukaryote.</title>
        <authorList>
            <person name="Eisen J.A."/>
            <person name="Coyne R.S."/>
            <person name="Wu M."/>
            <person name="Wu D."/>
            <person name="Thiagarajan M."/>
            <person name="Wortman J.R."/>
            <person name="Badger J.H."/>
            <person name="Ren Q."/>
            <person name="Amedeo P."/>
            <person name="Jones K.M."/>
            <person name="Tallon L.J."/>
            <person name="Delcher A.L."/>
            <person name="Salzberg S.L."/>
            <person name="Silva J.C."/>
            <person name="Haas B.J."/>
            <person name="Majoros W.H."/>
            <person name="Farzad M."/>
            <person name="Carlton J.M."/>
            <person name="Smith R.K. Jr."/>
            <person name="Garg J."/>
            <person name="Pearlman R.E."/>
            <person name="Karrer K.M."/>
            <person name="Sun L."/>
            <person name="Manning G."/>
            <person name="Elde N.C."/>
            <person name="Turkewitz A.P."/>
            <person name="Asai D.J."/>
            <person name="Wilkes D.E."/>
            <person name="Wang Y."/>
            <person name="Cai H."/>
            <person name="Collins K."/>
            <person name="Stewart B.A."/>
            <person name="Lee S.R."/>
            <person name="Wilamowska K."/>
            <person name="Weinberg Z."/>
            <person name="Ruzzo W.L."/>
            <person name="Wloga D."/>
            <person name="Gaertig J."/>
            <person name="Frankel J."/>
            <person name="Tsao C.-C."/>
            <person name="Gorovsky M.A."/>
            <person name="Keeling P.J."/>
            <person name="Waller R.F."/>
            <person name="Patron N.J."/>
            <person name="Cherry J.M."/>
            <person name="Stover N.A."/>
            <person name="Krieger C.J."/>
            <person name="del Toro C."/>
            <person name="Ryder H.F."/>
            <person name="Williamson S.C."/>
            <person name="Barbeau R.A."/>
            <person name="Hamilton E.P."/>
            <person name="Orias E."/>
        </authorList>
    </citation>
    <scope>NUCLEOTIDE SEQUENCE [LARGE SCALE GENOMIC DNA]</scope>
    <source>
        <strain evidence="6">SB210</strain>
    </source>
</reference>
<protein>
    <submittedName>
        <fullName evidence="5">WD domain, G-beta repeat protein</fullName>
    </submittedName>
</protein>
<dbReference type="Proteomes" id="UP000009168">
    <property type="component" value="Unassembled WGS sequence"/>
</dbReference>
<feature type="coiled-coil region" evidence="3">
    <location>
        <begin position="1119"/>
        <end position="1146"/>
    </location>
</feature>
<feature type="compositionally biased region" description="Basic and acidic residues" evidence="4">
    <location>
        <begin position="1059"/>
        <end position="1068"/>
    </location>
</feature>
<dbReference type="SMART" id="SM00320">
    <property type="entry name" value="WD40"/>
    <property type="match status" value="9"/>
</dbReference>
<dbReference type="InterPro" id="IPR015943">
    <property type="entry name" value="WD40/YVTN_repeat-like_dom_sf"/>
</dbReference>
<dbReference type="eggNOG" id="KOG0263">
    <property type="taxonomic scope" value="Eukaryota"/>
</dbReference>
<dbReference type="PROSITE" id="PS50082">
    <property type="entry name" value="WD_REPEATS_2"/>
    <property type="match status" value="3"/>
</dbReference>
<keyword evidence="2" id="KW-0853">WD repeat</keyword>
<evidence type="ECO:0000313" key="6">
    <source>
        <dbReference type="Proteomes" id="UP000009168"/>
    </source>
</evidence>
<keyword evidence="6" id="KW-1185">Reference proteome</keyword>
<dbReference type="InterPro" id="IPR036322">
    <property type="entry name" value="WD40_repeat_dom_sf"/>
</dbReference>
<dbReference type="PROSITE" id="PS50294">
    <property type="entry name" value="WD_REPEATS_REGION"/>
    <property type="match status" value="1"/>
</dbReference>
<organism evidence="5 6">
    <name type="scientific">Tetrahymena thermophila (strain SB210)</name>
    <dbReference type="NCBI Taxonomy" id="312017"/>
    <lineage>
        <taxon>Eukaryota</taxon>
        <taxon>Sar</taxon>
        <taxon>Alveolata</taxon>
        <taxon>Ciliophora</taxon>
        <taxon>Intramacronucleata</taxon>
        <taxon>Oligohymenophorea</taxon>
        <taxon>Hymenostomatida</taxon>
        <taxon>Tetrahymenina</taxon>
        <taxon>Tetrahymenidae</taxon>
        <taxon>Tetrahymena</taxon>
    </lineage>
</organism>
<keyword evidence="1" id="KW-0677">Repeat</keyword>
<dbReference type="KEGG" id="tet:TTHERM_00214780"/>
<gene>
    <name evidence="5" type="ORF">TTHERM_00214780</name>
</gene>